<accession>A0AAE2SZ71</accession>
<evidence type="ECO:0000313" key="2">
    <source>
        <dbReference type="Proteomes" id="UP000538507"/>
    </source>
</evidence>
<protein>
    <submittedName>
        <fullName evidence="1">Uncharacterized protein</fullName>
    </submittedName>
</protein>
<name>A0AAE2SZ71_RHILE</name>
<comment type="caution">
    <text evidence="1">The sequence shown here is derived from an EMBL/GenBank/DDBJ whole genome shotgun (WGS) entry which is preliminary data.</text>
</comment>
<dbReference type="AlphaFoldDB" id="A0AAE2SZ71"/>
<dbReference type="Proteomes" id="UP000538507">
    <property type="component" value="Unassembled WGS sequence"/>
</dbReference>
<sequence length="89" mass="10375">MKRIWLEQFQEKCEAVFRRELRENKEIEHLRASEKNGNALGKSSLYHLGFVSHLELGFPGSTTVQRREAIATRQDTRWCDKGPPAKAYQ</sequence>
<reference evidence="1 2" key="1">
    <citation type="submission" date="2020-08" db="EMBL/GenBank/DDBJ databases">
        <title>Genomic Encyclopedia of Type Strains, Phase IV (KMG-V): Genome sequencing to study the core and pangenomes of soil and plant-associated prokaryotes.</title>
        <authorList>
            <person name="Whitman W."/>
        </authorList>
    </citation>
    <scope>NUCLEOTIDE SEQUENCE [LARGE SCALE GENOMIC DNA]</scope>
    <source>
        <strain evidence="1 2">SEMIA 415</strain>
    </source>
</reference>
<organism evidence="1 2">
    <name type="scientific">Rhizobium leguminosarum</name>
    <dbReference type="NCBI Taxonomy" id="384"/>
    <lineage>
        <taxon>Bacteria</taxon>
        <taxon>Pseudomonadati</taxon>
        <taxon>Pseudomonadota</taxon>
        <taxon>Alphaproteobacteria</taxon>
        <taxon>Hyphomicrobiales</taxon>
        <taxon>Rhizobiaceae</taxon>
        <taxon>Rhizobium/Agrobacterium group</taxon>
        <taxon>Rhizobium</taxon>
    </lineage>
</organism>
<dbReference type="RefSeq" id="WP_183610656.1">
    <property type="nucleotide sequence ID" value="NZ_JACHAZ010000005.1"/>
</dbReference>
<gene>
    <name evidence="1" type="ORF">GGE16_004442</name>
</gene>
<dbReference type="EMBL" id="JACIGO010000006">
    <property type="protein sequence ID" value="MBB4292363.1"/>
    <property type="molecule type" value="Genomic_DNA"/>
</dbReference>
<proteinExistence type="predicted"/>
<evidence type="ECO:0000313" key="1">
    <source>
        <dbReference type="EMBL" id="MBB4292363.1"/>
    </source>
</evidence>